<dbReference type="GO" id="GO:0016616">
    <property type="term" value="F:oxidoreductase activity, acting on the CH-OH group of donors, NAD or NADP as acceptor"/>
    <property type="evidence" value="ECO:0007669"/>
    <property type="project" value="TreeGrafter"/>
</dbReference>
<dbReference type="InterPro" id="IPR036291">
    <property type="entry name" value="NAD(P)-bd_dom_sf"/>
</dbReference>
<evidence type="ECO:0000256" key="2">
    <source>
        <dbReference type="ARBA" id="ARBA00023002"/>
    </source>
</evidence>
<dbReference type="PANTHER" id="PTHR42760:SF122">
    <property type="entry name" value="NAD(P)-BINDING PROTEIN"/>
    <property type="match status" value="1"/>
</dbReference>
<gene>
    <name evidence="3" type="ORF">SAMN05660991_02460</name>
</gene>
<dbReference type="GO" id="GO:0048038">
    <property type="term" value="F:quinone binding"/>
    <property type="evidence" value="ECO:0007669"/>
    <property type="project" value="TreeGrafter"/>
</dbReference>
<evidence type="ECO:0000256" key="1">
    <source>
        <dbReference type="ARBA" id="ARBA00006484"/>
    </source>
</evidence>
<dbReference type="Pfam" id="PF13561">
    <property type="entry name" value="adh_short_C2"/>
    <property type="match status" value="1"/>
</dbReference>
<dbReference type="CDD" id="cd05233">
    <property type="entry name" value="SDR_c"/>
    <property type="match status" value="1"/>
</dbReference>
<comment type="similarity">
    <text evidence="1">Belongs to the short-chain dehydrogenases/reductases (SDR) family.</text>
</comment>
<dbReference type="InterPro" id="IPR002347">
    <property type="entry name" value="SDR_fam"/>
</dbReference>
<accession>A0A1H8TVL3</accession>
<dbReference type="FunFam" id="3.40.50.720:FF:000084">
    <property type="entry name" value="Short-chain dehydrogenase reductase"/>
    <property type="match status" value="1"/>
</dbReference>
<reference evidence="4" key="1">
    <citation type="submission" date="2016-10" db="EMBL/GenBank/DDBJ databases">
        <authorList>
            <person name="Varghese N."/>
            <person name="Submissions S."/>
        </authorList>
    </citation>
    <scope>NUCLEOTIDE SEQUENCE [LARGE SCALE GENOMIC DNA]</scope>
    <source>
        <strain evidence="4">DSM 45413</strain>
    </source>
</reference>
<dbReference type="InterPro" id="IPR020904">
    <property type="entry name" value="Sc_DH/Rdtase_CS"/>
</dbReference>
<sequence>MAPGWIACALVAIDDDARYQLPPGARGARLQGRVALVTGGGSDGEFLGIGAATAILFAAQGARVGVVDVSPERAARTVQRISDLGGEGLVAEADVTDTLACARAADAVAERFGRLDVLVNNAAVSGGGTVVDIDEEEWERLLRVNLGGVMRMSRAAIPHLVRAGGGSVVHVSSIAGMRGLGTAAYAAAKGGVQALTADMAYSHGPEGIRVNCIVPGHLHTPMGFHGSAQTRQVRRQSGLLDREGDAWDAAWAALFLACDESRWITGVLLPVDAGTTATTHFAVRRRLGDV</sequence>
<dbReference type="PRINTS" id="PR00080">
    <property type="entry name" value="SDRFAMILY"/>
</dbReference>
<dbReference type="AlphaFoldDB" id="A0A1H8TVL3"/>
<name>A0A1H8TVL3_9ACTN</name>
<dbReference type="SUPFAM" id="SSF51735">
    <property type="entry name" value="NAD(P)-binding Rossmann-fold domains"/>
    <property type="match status" value="1"/>
</dbReference>
<dbReference type="GO" id="GO:0006633">
    <property type="term" value="P:fatty acid biosynthetic process"/>
    <property type="evidence" value="ECO:0007669"/>
    <property type="project" value="TreeGrafter"/>
</dbReference>
<dbReference type="STRING" id="673521.SAMN05660991_02460"/>
<dbReference type="PANTHER" id="PTHR42760">
    <property type="entry name" value="SHORT-CHAIN DEHYDROGENASES/REDUCTASES FAMILY MEMBER"/>
    <property type="match status" value="1"/>
</dbReference>
<evidence type="ECO:0000313" key="4">
    <source>
        <dbReference type="Proteomes" id="UP000198960"/>
    </source>
</evidence>
<dbReference type="PROSITE" id="PS00061">
    <property type="entry name" value="ADH_SHORT"/>
    <property type="match status" value="1"/>
</dbReference>
<dbReference type="Proteomes" id="UP000198960">
    <property type="component" value="Unassembled WGS sequence"/>
</dbReference>
<dbReference type="EMBL" id="FOEE01000007">
    <property type="protein sequence ID" value="SEO94583.1"/>
    <property type="molecule type" value="Genomic_DNA"/>
</dbReference>
<keyword evidence="4" id="KW-1185">Reference proteome</keyword>
<organism evidence="3 4">
    <name type="scientific">Trujillonella endophytica</name>
    <dbReference type="NCBI Taxonomy" id="673521"/>
    <lineage>
        <taxon>Bacteria</taxon>
        <taxon>Bacillati</taxon>
        <taxon>Actinomycetota</taxon>
        <taxon>Actinomycetes</taxon>
        <taxon>Geodermatophilales</taxon>
        <taxon>Geodermatophilaceae</taxon>
        <taxon>Trujillonella</taxon>
    </lineage>
</organism>
<proteinExistence type="inferred from homology"/>
<keyword evidence="2" id="KW-0560">Oxidoreductase</keyword>
<dbReference type="Gene3D" id="3.40.50.720">
    <property type="entry name" value="NAD(P)-binding Rossmann-like Domain"/>
    <property type="match status" value="1"/>
</dbReference>
<evidence type="ECO:0000313" key="3">
    <source>
        <dbReference type="EMBL" id="SEO94583.1"/>
    </source>
</evidence>
<protein>
    <submittedName>
        <fullName evidence="3">NAD(P)-dependent dehydrogenase, short-chain alcohol dehydrogenase family</fullName>
    </submittedName>
</protein>
<dbReference type="PRINTS" id="PR00081">
    <property type="entry name" value="GDHRDH"/>
</dbReference>